<dbReference type="GO" id="GO:0016020">
    <property type="term" value="C:membrane"/>
    <property type="evidence" value="ECO:0007669"/>
    <property type="project" value="UniProtKB-SubCell"/>
</dbReference>
<dbReference type="GO" id="GO:0016567">
    <property type="term" value="P:protein ubiquitination"/>
    <property type="evidence" value="ECO:0007669"/>
    <property type="project" value="TreeGrafter"/>
</dbReference>
<evidence type="ECO:0000256" key="1">
    <source>
        <dbReference type="ARBA" id="ARBA00004141"/>
    </source>
</evidence>
<feature type="transmembrane region" description="Helical" evidence="11">
    <location>
        <begin position="326"/>
        <end position="347"/>
    </location>
</feature>
<sequence>MPSARRRRFSVHNQISKQETNTSQNETQISKQDEINLLQNMNNLRHKAKINPSTSKKLSLLEIVTECKSATSAIRVQENNTITSDKGVTASSSNINLYAVLNSSNALPVNESTEIENETKQKEHYRRDKTPHRDKYLHRVKVRSPKRKVSYMNKEIKKKSIGIGVHLNNYNEKDDGNENEIIKQVIDVGENTDREEKEISSHSLEDMCRICHSGDAVSDAGNLISACLCRGTIGRVHVKCLERWLTESGKSRCELCGTKYVTRRVHRFGILKAFIMWILSHNSKKMIVDFFGIMIMTPIAVVGAGLTERTFTGLMAQDHQTPWPLASTFVLACMTLVCYYCWIVSALTRHALGWWIWYRSHYEVRLQLQEDEQ</sequence>
<keyword evidence="4" id="KW-0479">Metal-binding</keyword>
<dbReference type="AlphaFoldDB" id="A0A8J9YG26"/>
<dbReference type="SMART" id="SM00744">
    <property type="entry name" value="RINGv"/>
    <property type="match status" value="1"/>
</dbReference>
<dbReference type="Proteomes" id="UP000838878">
    <property type="component" value="Chromosome 5"/>
</dbReference>
<evidence type="ECO:0000256" key="5">
    <source>
        <dbReference type="ARBA" id="ARBA00022771"/>
    </source>
</evidence>
<dbReference type="EMBL" id="OV170225">
    <property type="protein sequence ID" value="CAH0725280.1"/>
    <property type="molecule type" value="Genomic_DNA"/>
</dbReference>
<evidence type="ECO:0000313" key="14">
    <source>
        <dbReference type="Proteomes" id="UP000838878"/>
    </source>
</evidence>
<dbReference type="GO" id="GO:0004842">
    <property type="term" value="F:ubiquitin-protein transferase activity"/>
    <property type="evidence" value="ECO:0007669"/>
    <property type="project" value="TreeGrafter"/>
</dbReference>
<dbReference type="SUPFAM" id="SSF57850">
    <property type="entry name" value="RING/U-box"/>
    <property type="match status" value="1"/>
</dbReference>
<feature type="transmembrane region" description="Helical" evidence="11">
    <location>
        <begin position="286"/>
        <end position="306"/>
    </location>
</feature>
<evidence type="ECO:0000256" key="6">
    <source>
        <dbReference type="ARBA" id="ARBA00022786"/>
    </source>
</evidence>
<organism evidence="13 14">
    <name type="scientific">Brenthis ino</name>
    <name type="common">lesser marbled fritillary</name>
    <dbReference type="NCBI Taxonomy" id="405034"/>
    <lineage>
        <taxon>Eukaryota</taxon>
        <taxon>Metazoa</taxon>
        <taxon>Ecdysozoa</taxon>
        <taxon>Arthropoda</taxon>
        <taxon>Hexapoda</taxon>
        <taxon>Insecta</taxon>
        <taxon>Pterygota</taxon>
        <taxon>Neoptera</taxon>
        <taxon>Endopterygota</taxon>
        <taxon>Lepidoptera</taxon>
        <taxon>Glossata</taxon>
        <taxon>Ditrysia</taxon>
        <taxon>Papilionoidea</taxon>
        <taxon>Nymphalidae</taxon>
        <taxon>Heliconiinae</taxon>
        <taxon>Argynnini</taxon>
        <taxon>Brenthis</taxon>
    </lineage>
</organism>
<dbReference type="OrthoDB" id="264354at2759"/>
<comment type="subcellular location">
    <subcellularLocation>
        <location evidence="1">Membrane</location>
        <topology evidence="1">Multi-pass membrane protein</topology>
    </subcellularLocation>
</comment>
<reference evidence="13" key="1">
    <citation type="submission" date="2021-12" db="EMBL/GenBank/DDBJ databases">
        <authorList>
            <person name="Martin H S."/>
        </authorList>
    </citation>
    <scope>NUCLEOTIDE SEQUENCE</scope>
</reference>
<dbReference type="PROSITE" id="PS51292">
    <property type="entry name" value="ZF_RING_CH"/>
    <property type="match status" value="1"/>
</dbReference>
<evidence type="ECO:0000256" key="4">
    <source>
        <dbReference type="ARBA" id="ARBA00022723"/>
    </source>
</evidence>
<evidence type="ECO:0000256" key="2">
    <source>
        <dbReference type="ARBA" id="ARBA00022679"/>
    </source>
</evidence>
<dbReference type="Gene3D" id="3.30.40.10">
    <property type="entry name" value="Zinc/RING finger domain, C3HC4 (zinc finger)"/>
    <property type="match status" value="1"/>
</dbReference>
<feature type="domain" description="RING-CH-type" evidence="12">
    <location>
        <begin position="200"/>
        <end position="263"/>
    </location>
</feature>
<protein>
    <recommendedName>
        <fullName evidence="12">RING-CH-type domain-containing protein</fullName>
    </recommendedName>
</protein>
<evidence type="ECO:0000256" key="3">
    <source>
        <dbReference type="ARBA" id="ARBA00022692"/>
    </source>
</evidence>
<dbReference type="PANTHER" id="PTHR46065">
    <property type="entry name" value="E3 UBIQUITIN-PROTEIN LIGASE MARCH 2/3 FAMILY MEMBER"/>
    <property type="match status" value="1"/>
</dbReference>
<feature type="region of interest" description="Disordered" evidence="10">
    <location>
        <begin position="1"/>
        <end position="29"/>
    </location>
</feature>
<name>A0A8J9YG26_9NEOP</name>
<dbReference type="PANTHER" id="PTHR46065:SF3">
    <property type="entry name" value="FI20425P1"/>
    <property type="match status" value="1"/>
</dbReference>
<feature type="non-terminal residue" evidence="13">
    <location>
        <position position="373"/>
    </location>
</feature>
<keyword evidence="14" id="KW-1185">Reference proteome</keyword>
<keyword evidence="9 11" id="KW-0472">Membrane</keyword>
<keyword evidence="2" id="KW-0808">Transferase</keyword>
<keyword evidence="5" id="KW-0863">Zinc-finger</keyword>
<keyword evidence="7" id="KW-0862">Zinc</keyword>
<dbReference type="InterPro" id="IPR011016">
    <property type="entry name" value="Znf_RING-CH"/>
</dbReference>
<evidence type="ECO:0000259" key="12">
    <source>
        <dbReference type="PROSITE" id="PS51292"/>
    </source>
</evidence>
<dbReference type="Pfam" id="PF12906">
    <property type="entry name" value="RINGv"/>
    <property type="match status" value="1"/>
</dbReference>
<dbReference type="InterPro" id="IPR013083">
    <property type="entry name" value="Znf_RING/FYVE/PHD"/>
</dbReference>
<accession>A0A8J9YG26</accession>
<keyword evidence="6" id="KW-0833">Ubl conjugation pathway</keyword>
<gene>
    <name evidence="13" type="ORF">BINO364_LOCUS10879</name>
</gene>
<feature type="compositionally biased region" description="Polar residues" evidence="10">
    <location>
        <begin position="11"/>
        <end position="29"/>
    </location>
</feature>
<proteinExistence type="predicted"/>
<evidence type="ECO:0000256" key="9">
    <source>
        <dbReference type="ARBA" id="ARBA00023136"/>
    </source>
</evidence>
<evidence type="ECO:0000256" key="11">
    <source>
        <dbReference type="SAM" id="Phobius"/>
    </source>
</evidence>
<keyword evidence="8 11" id="KW-1133">Transmembrane helix</keyword>
<feature type="compositionally biased region" description="Basic residues" evidence="10">
    <location>
        <begin position="1"/>
        <end position="10"/>
    </location>
</feature>
<evidence type="ECO:0000256" key="7">
    <source>
        <dbReference type="ARBA" id="ARBA00022833"/>
    </source>
</evidence>
<dbReference type="GO" id="GO:0008270">
    <property type="term" value="F:zinc ion binding"/>
    <property type="evidence" value="ECO:0007669"/>
    <property type="project" value="UniProtKB-KW"/>
</dbReference>
<evidence type="ECO:0000256" key="8">
    <source>
        <dbReference type="ARBA" id="ARBA00022989"/>
    </source>
</evidence>
<keyword evidence="3 11" id="KW-0812">Transmembrane</keyword>
<evidence type="ECO:0000256" key="10">
    <source>
        <dbReference type="SAM" id="MobiDB-lite"/>
    </source>
</evidence>
<evidence type="ECO:0000313" key="13">
    <source>
        <dbReference type="EMBL" id="CAH0725280.1"/>
    </source>
</evidence>